<sequence length="239" mass="25543">MRRVKQAVNGSEAKVTSFKLSVRAYRANELSSDDLIDQLWNIFDQNLDLAGPIIEGLADLFVQEDPEKRTSLLSAWEGLRAEQNQFPTLAPLAPALNGIPTNSTSTSSRGLNNRNSRNQRGGGTPAVWDRVAQAAAAPPPRANPFPSLASNSNSNVVGLRPKARATPWAGSSSSAPSSAPPSRGSSPLPSSRPTPISLPPPPAHQHPPSALPPLNQVTLSPRCRVLVLRLRGGRGLRRR</sequence>
<feature type="region of interest" description="Disordered" evidence="1">
    <location>
        <begin position="134"/>
        <end position="153"/>
    </location>
</feature>
<accession>A0A1Y2CB61</accession>
<feature type="compositionally biased region" description="Low complexity" evidence="1">
    <location>
        <begin position="165"/>
        <end position="189"/>
    </location>
</feature>
<feature type="compositionally biased region" description="Pro residues" evidence="1">
    <location>
        <begin position="190"/>
        <end position="211"/>
    </location>
</feature>
<proteinExistence type="predicted"/>
<dbReference type="AlphaFoldDB" id="A0A1Y2CB61"/>
<evidence type="ECO:0000259" key="2">
    <source>
        <dbReference type="Pfam" id="PF23202"/>
    </source>
</evidence>
<protein>
    <recommendedName>
        <fullName evidence="2">ZNF598/HEL2 PAH domain-containing protein</fullName>
    </recommendedName>
</protein>
<name>A0A1Y2CB61_9BASI</name>
<comment type="caution">
    <text evidence="3">The sequence shown here is derived from an EMBL/GenBank/DDBJ whole genome shotgun (WGS) entry which is preliminary data.</text>
</comment>
<dbReference type="EMBL" id="MCGR01000126">
    <property type="protein sequence ID" value="ORY44273.1"/>
    <property type="molecule type" value="Genomic_DNA"/>
</dbReference>
<feature type="region of interest" description="Disordered" evidence="1">
    <location>
        <begin position="163"/>
        <end position="217"/>
    </location>
</feature>
<keyword evidence="4" id="KW-1185">Reference proteome</keyword>
<evidence type="ECO:0000313" key="3">
    <source>
        <dbReference type="EMBL" id="ORY44273.1"/>
    </source>
</evidence>
<feature type="compositionally biased region" description="Low complexity" evidence="1">
    <location>
        <begin position="101"/>
        <end position="125"/>
    </location>
</feature>
<dbReference type="STRING" id="106004.A0A1Y2CB61"/>
<organism evidence="3 4">
    <name type="scientific">Leucosporidium creatinivorum</name>
    <dbReference type="NCBI Taxonomy" id="106004"/>
    <lineage>
        <taxon>Eukaryota</taxon>
        <taxon>Fungi</taxon>
        <taxon>Dikarya</taxon>
        <taxon>Basidiomycota</taxon>
        <taxon>Pucciniomycotina</taxon>
        <taxon>Microbotryomycetes</taxon>
        <taxon>Leucosporidiales</taxon>
        <taxon>Leucosporidium</taxon>
    </lineage>
</organism>
<reference evidence="3 4" key="1">
    <citation type="submission" date="2016-07" db="EMBL/GenBank/DDBJ databases">
        <title>Pervasive Adenine N6-methylation of Active Genes in Fungi.</title>
        <authorList>
            <consortium name="DOE Joint Genome Institute"/>
            <person name="Mondo S.J."/>
            <person name="Dannebaum R.O."/>
            <person name="Kuo R.C."/>
            <person name="Labutti K."/>
            <person name="Haridas S."/>
            <person name="Kuo A."/>
            <person name="Salamov A."/>
            <person name="Ahrendt S.R."/>
            <person name="Lipzen A."/>
            <person name="Sullivan W."/>
            <person name="Andreopoulos W.B."/>
            <person name="Clum A."/>
            <person name="Lindquist E."/>
            <person name="Daum C."/>
            <person name="Ramamoorthy G.K."/>
            <person name="Gryganskyi A."/>
            <person name="Culley D."/>
            <person name="Magnuson J.K."/>
            <person name="James T.Y."/>
            <person name="O'Malley M.A."/>
            <person name="Stajich J.E."/>
            <person name="Spatafora J.W."/>
            <person name="Visel A."/>
            <person name="Grigoriev I.V."/>
        </authorList>
    </citation>
    <scope>NUCLEOTIDE SEQUENCE [LARGE SCALE GENOMIC DNA]</scope>
    <source>
        <strain evidence="3 4">62-1032</strain>
    </source>
</reference>
<dbReference type="InterPro" id="IPR057634">
    <property type="entry name" value="PAH_ZNF598/HEL2"/>
</dbReference>
<feature type="domain" description="ZNF598/HEL2 PAH" evidence="2">
    <location>
        <begin position="1"/>
        <end position="77"/>
    </location>
</feature>
<feature type="region of interest" description="Disordered" evidence="1">
    <location>
        <begin position="91"/>
        <end position="125"/>
    </location>
</feature>
<gene>
    <name evidence="3" type="ORF">BCR35DRAFT_35692</name>
</gene>
<dbReference type="Pfam" id="PF23202">
    <property type="entry name" value="PAH_ZNF598"/>
    <property type="match status" value="1"/>
</dbReference>
<evidence type="ECO:0000256" key="1">
    <source>
        <dbReference type="SAM" id="MobiDB-lite"/>
    </source>
</evidence>
<dbReference type="OrthoDB" id="3838338at2759"/>
<dbReference type="InParanoid" id="A0A1Y2CB61"/>
<dbReference type="Proteomes" id="UP000193467">
    <property type="component" value="Unassembled WGS sequence"/>
</dbReference>
<evidence type="ECO:0000313" key="4">
    <source>
        <dbReference type="Proteomes" id="UP000193467"/>
    </source>
</evidence>